<evidence type="ECO:0000256" key="7">
    <source>
        <dbReference type="SAM" id="Phobius"/>
    </source>
</evidence>
<dbReference type="InterPro" id="IPR036179">
    <property type="entry name" value="Ig-like_dom_sf"/>
</dbReference>
<dbReference type="GO" id="GO:0050852">
    <property type="term" value="P:T cell receptor signaling pathway"/>
    <property type="evidence" value="ECO:0007669"/>
    <property type="project" value="TreeGrafter"/>
</dbReference>
<dbReference type="AlphaFoldDB" id="A0A665X3V0"/>
<protein>
    <recommendedName>
        <fullName evidence="8">Ig-like domain-containing protein</fullName>
    </recommendedName>
</protein>
<dbReference type="GO" id="GO:0001817">
    <property type="term" value="P:regulation of cytokine production"/>
    <property type="evidence" value="ECO:0007669"/>
    <property type="project" value="TreeGrafter"/>
</dbReference>
<name>A0A665X3V0_ECHNA</name>
<dbReference type="FunFam" id="2.60.40.10:FF:000142">
    <property type="entry name" value="V-set domain-containing T-cell activation inhibitor 1"/>
    <property type="match status" value="1"/>
</dbReference>
<evidence type="ECO:0000256" key="6">
    <source>
        <dbReference type="ARBA" id="ARBA00023319"/>
    </source>
</evidence>
<dbReference type="PANTHER" id="PTHR24100:SF0">
    <property type="entry name" value="V-SET DOMAIN-CONTAINING T-CELL ACTIVATION INHIBITOR 1"/>
    <property type="match status" value="1"/>
</dbReference>
<feature type="transmembrane region" description="Helical" evidence="7">
    <location>
        <begin position="6"/>
        <end position="31"/>
    </location>
</feature>
<proteinExistence type="predicted"/>
<evidence type="ECO:0000256" key="5">
    <source>
        <dbReference type="ARBA" id="ARBA00023180"/>
    </source>
</evidence>
<organism evidence="9 10">
    <name type="scientific">Echeneis naucrates</name>
    <name type="common">Live sharksucker</name>
    <dbReference type="NCBI Taxonomy" id="173247"/>
    <lineage>
        <taxon>Eukaryota</taxon>
        <taxon>Metazoa</taxon>
        <taxon>Chordata</taxon>
        <taxon>Craniata</taxon>
        <taxon>Vertebrata</taxon>
        <taxon>Euteleostomi</taxon>
        <taxon>Actinopterygii</taxon>
        <taxon>Neopterygii</taxon>
        <taxon>Teleostei</taxon>
        <taxon>Neoteleostei</taxon>
        <taxon>Acanthomorphata</taxon>
        <taxon>Carangaria</taxon>
        <taxon>Carangiformes</taxon>
        <taxon>Echeneidae</taxon>
        <taxon>Echeneis</taxon>
    </lineage>
</organism>
<dbReference type="InterPro" id="IPR003599">
    <property type="entry name" value="Ig_sub"/>
</dbReference>
<dbReference type="InterPro" id="IPR013783">
    <property type="entry name" value="Ig-like_fold"/>
</dbReference>
<keyword evidence="5" id="KW-0325">Glycoprotein</keyword>
<keyword evidence="4" id="KW-1015">Disulfide bond</keyword>
<reference evidence="9" key="2">
    <citation type="submission" date="2025-08" db="UniProtKB">
        <authorList>
            <consortium name="Ensembl"/>
        </authorList>
    </citation>
    <scope>IDENTIFICATION</scope>
</reference>
<evidence type="ECO:0000259" key="8">
    <source>
        <dbReference type="PROSITE" id="PS50835"/>
    </source>
</evidence>
<dbReference type="RefSeq" id="XP_029386903.1">
    <property type="nucleotide sequence ID" value="XM_029531043.1"/>
</dbReference>
<accession>A0A665X3V0</accession>
<dbReference type="PANTHER" id="PTHR24100">
    <property type="entry name" value="BUTYROPHILIN"/>
    <property type="match status" value="1"/>
</dbReference>
<evidence type="ECO:0000256" key="4">
    <source>
        <dbReference type="ARBA" id="ARBA00023157"/>
    </source>
</evidence>
<dbReference type="GO" id="GO:0050863">
    <property type="term" value="P:regulation of T cell activation"/>
    <property type="evidence" value="ECO:0007669"/>
    <property type="project" value="UniProtKB-ARBA"/>
</dbReference>
<keyword evidence="7" id="KW-1133">Transmembrane helix</keyword>
<dbReference type="PROSITE" id="PS50835">
    <property type="entry name" value="IG_LIKE"/>
    <property type="match status" value="1"/>
</dbReference>
<evidence type="ECO:0000313" key="10">
    <source>
        <dbReference type="Proteomes" id="UP000472264"/>
    </source>
</evidence>
<feature type="domain" description="Ig-like" evidence="8">
    <location>
        <begin position="50"/>
        <end position="150"/>
    </location>
</feature>
<evidence type="ECO:0000256" key="1">
    <source>
        <dbReference type="ARBA" id="ARBA00004370"/>
    </source>
</evidence>
<reference evidence="9" key="1">
    <citation type="submission" date="2021-04" db="EMBL/GenBank/DDBJ databases">
        <authorList>
            <consortium name="Wellcome Sanger Institute Data Sharing"/>
        </authorList>
    </citation>
    <scope>NUCLEOTIDE SEQUENCE [LARGE SCALE GENOMIC DNA]</scope>
</reference>
<dbReference type="CTD" id="79679"/>
<dbReference type="Proteomes" id="UP000472264">
    <property type="component" value="Chromosome 21"/>
</dbReference>
<dbReference type="Gene3D" id="2.60.40.10">
    <property type="entry name" value="Immunoglobulins"/>
    <property type="match status" value="2"/>
</dbReference>
<dbReference type="OMA" id="KWNANLA"/>
<keyword evidence="6" id="KW-0393">Immunoglobulin domain</keyword>
<keyword evidence="3 7" id="KW-0472">Membrane</keyword>
<dbReference type="InParanoid" id="A0A665X3V0"/>
<evidence type="ECO:0000256" key="3">
    <source>
        <dbReference type="ARBA" id="ARBA00023136"/>
    </source>
</evidence>
<dbReference type="OrthoDB" id="8901134at2759"/>
<keyword evidence="7" id="KW-0812">Transmembrane</keyword>
<dbReference type="Ensembl" id="ENSENLT00000052191.1">
    <property type="protein sequence ID" value="ENSENLP00000050948.1"/>
    <property type="gene ID" value="ENSENLG00000021405.1"/>
</dbReference>
<sequence>MATLGQIIFTSMIILILVFASLIILILGLAFSGSSSEVMSRDLAPVANLGEDELLSCFLQTESGQSAIRQVSVTWTKADTQGVVYRYEDGAPDLVDQNSQFRGRTQLFPEDLATGNASLLIRSVRRNDEGEYTCRISSSAGQGRVQIHLRTAAFSFPTFTLSDCVLAAGARSWFPKPNVTWLDSDGEVLQGDTNFSEGSGGIYSVHSSLTPVNVSSSYIFRIENDLVASVSRATVTDSGVSVSSYFTPFSAASSLLLPSRLSFMSSFLVPLIFIFD</sequence>
<dbReference type="GeneID" id="115062392"/>
<dbReference type="InterPro" id="IPR007110">
    <property type="entry name" value="Ig-like_dom"/>
</dbReference>
<evidence type="ECO:0000256" key="2">
    <source>
        <dbReference type="ARBA" id="ARBA00022729"/>
    </source>
</evidence>
<dbReference type="GO" id="GO:0009897">
    <property type="term" value="C:external side of plasma membrane"/>
    <property type="evidence" value="ECO:0007669"/>
    <property type="project" value="TreeGrafter"/>
</dbReference>
<dbReference type="GO" id="GO:1903037">
    <property type="term" value="P:regulation of leukocyte cell-cell adhesion"/>
    <property type="evidence" value="ECO:0007669"/>
    <property type="project" value="UniProtKB-ARBA"/>
</dbReference>
<dbReference type="SUPFAM" id="SSF48726">
    <property type="entry name" value="Immunoglobulin"/>
    <property type="match status" value="2"/>
</dbReference>
<dbReference type="InterPro" id="IPR050504">
    <property type="entry name" value="IgSF_BTN/MOG"/>
</dbReference>
<comment type="subcellular location">
    <subcellularLocation>
        <location evidence="1">Membrane</location>
    </subcellularLocation>
</comment>
<evidence type="ECO:0000313" key="9">
    <source>
        <dbReference type="Ensembl" id="ENSENLP00000050948.1"/>
    </source>
</evidence>
<gene>
    <name evidence="9" type="primary">vtcn1</name>
</gene>
<dbReference type="Pfam" id="PF07686">
    <property type="entry name" value="V-set"/>
    <property type="match status" value="1"/>
</dbReference>
<dbReference type="SMART" id="SM00409">
    <property type="entry name" value="IG"/>
    <property type="match status" value="1"/>
</dbReference>
<dbReference type="InterPro" id="IPR013106">
    <property type="entry name" value="Ig_V-set"/>
</dbReference>
<reference evidence="9" key="3">
    <citation type="submission" date="2025-09" db="UniProtKB">
        <authorList>
            <consortium name="Ensembl"/>
        </authorList>
    </citation>
    <scope>IDENTIFICATION</scope>
</reference>
<keyword evidence="2" id="KW-0732">Signal</keyword>
<keyword evidence="10" id="KW-1185">Reference proteome</keyword>
<dbReference type="GO" id="GO:0005102">
    <property type="term" value="F:signaling receptor binding"/>
    <property type="evidence" value="ECO:0007669"/>
    <property type="project" value="TreeGrafter"/>
</dbReference>